<evidence type="ECO:0000313" key="3">
    <source>
        <dbReference type="Proteomes" id="UP000024437"/>
    </source>
</evidence>
<feature type="region of interest" description="Disordered" evidence="1">
    <location>
        <begin position="51"/>
        <end position="112"/>
    </location>
</feature>
<evidence type="ECO:0000313" key="2">
    <source>
        <dbReference type="EMBL" id="AHY84195.1"/>
    </source>
</evidence>
<dbReference type="Proteomes" id="UP000024437">
    <property type="component" value="Genome"/>
</dbReference>
<reference evidence="2 3" key="1">
    <citation type="submission" date="2014-03" db="EMBL/GenBank/DDBJ databases">
        <authorList>
            <person name="Bragg J."/>
            <person name="Chandler A.Y."/>
            <person name="Dehn A."/>
            <person name="Hefner M."/>
            <person name="Petersen P."/>
            <person name="Wilson J."/>
            <person name="Zeba F."/>
            <person name="Zegers G.P."/>
            <person name="Page S.T."/>
            <person name="Bradley K.W."/>
            <person name="Clarke D.Q."/>
            <person name="Lewis M.F."/>
            <person name="Barker L.P."/>
            <person name="Bailey C."/>
            <person name="Asai D.J."/>
            <person name="Garber M.L."/>
            <person name="Bowman C.A."/>
            <person name="Russell D.A."/>
            <person name="Pope W.H."/>
            <person name="Jacobs-Sera D."/>
            <person name="Hendrix R.W."/>
            <person name="Hatfull G.F."/>
        </authorList>
    </citation>
    <scope>NUCLEOTIDE SEQUENCE [LARGE SCALE GENOMIC DNA]</scope>
</reference>
<organism evidence="2 3">
    <name type="scientific">Mycobacterium phage HH92</name>
    <dbReference type="NCBI Taxonomy" id="1471543"/>
    <lineage>
        <taxon>Viruses</taxon>
        <taxon>Duplodnaviria</taxon>
        <taxon>Heunggongvirae</taxon>
        <taxon>Uroviricota</taxon>
        <taxon>Caudoviricetes</taxon>
        <taxon>Gilesvirus</taxon>
        <taxon>Gilesvirus giles</taxon>
    </lineage>
</organism>
<evidence type="ECO:0000256" key="1">
    <source>
        <dbReference type="SAM" id="MobiDB-lite"/>
    </source>
</evidence>
<accession>A0A023ZYC5</accession>
<dbReference type="EMBL" id="KJ538722">
    <property type="protein sequence ID" value="AHY84195.1"/>
    <property type="molecule type" value="Genomic_DNA"/>
</dbReference>
<feature type="compositionally biased region" description="Low complexity" evidence="1">
    <location>
        <begin position="51"/>
        <end position="69"/>
    </location>
</feature>
<gene>
    <name evidence="2" type="primary">10</name>
    <name evidence="2" type="ORF">PBI_HH92_10</name>
</gene>
<protein>
    <recommendedName>
        <fullName evidence="4">Head-to-tail connector protein</fullName>
    </recommendedName>
</protein>
<name>A0A023ZYC5_9CAUD</name>
<sequence length="146" mass="15170">MSAGYVVVATRLDTVDDNGRRTKHYRGEKVTGLSAADVRRFKAAGAIADASTDEAAAAKADPAEANPAETSAAEAVTEPAKTGLPEEPASAVVPAVQSEANTAEAPKRPANTATAAVWREYAVASGQFTADEAADLTRDELRDRLK</sequence>
<evidence type="ECO:0008006" key="4">
    <source>
        <dbReference type="Google" id="ProtNLM"/>
    </source>
</evidence>
<proteinExistence type="predicted"/>